<evidence type="ECO:0000313" key="5">
    <source>
        <dbReference type="Proteomes" id="UP000640426"/>
    </source>
</evidence>
<accession>A0ABS0XU91</accession>
<proteinExistence type="inferred from homology"/>
<organism evidence="4 5">
    <name type="scientific">Sphingomonas mollis</name>
    <dbReference type="NCBI Taxonomy" id="2795726"/>
    <lineage>
        <taxon>Bacteria</taxon>
        <taxon>Pseudomonadati</taxon>
        <taxon>Pseudomonadota</taxon>
        <taxon>Alphaproteobacteria</taxon>
        <taxon>Sphingomonadales</taxon>
        <taxon>Sphingomonadaceae</taxon>
        <taxon>Sphingomonas</taxon>
    </lineage>
</organism>
<dbReference type="InterPro" id="IPR050336">
    <property type="entry name" value="Chromosome_partition/occlusion"/>
</dbReference>
<feature type="region of interest" description="Disordered" evidence="2">
    <location>
        <begin position="221"/>
        <end position="283"/>
    </location>
</feature>
<reference evidence="5" key="1">
    <citation type="submission" date="2020-12" db="EMBL/GenBank/DDBJ databases">
        <title>Hymenobacter sp.</title>
        <authorList>
            <person name="Kim M.K."/>
        </authorList>
    </citation>
    <scope>NUCLEOTIDE SEQUENCE [LARGE SCALE GENOMIC DNA]</scope>
    <source>
        <strain evidence="5">BT553</strain>
    </source>
</reference>
<dbReference type="SMART" id="SM00470">
    <property type="entry name" value="ParB"/>
    <property type="match status" value="1"/>
</dbReference>
<gene>
    <name evidence="4" type="ORF">JAO74_17650</name>
</gene>
<dbReference type="InterPro" id="IPR036086">
    <property type="entry name" value="ParB/Sulfiredoxin_sf"/>
</dbReference>
<feature type="compositionally biased region" description="Basic and acidic residues" evidence="2">
    <location>
        <begin position="265"/>
        <end position="282"/>
    </location>
</feature>
<comment type="caution">
    <text evidence="4">The sequence shown here is derived from an EMBL/GenBank/DDBJ whole genome shotgun (WGS) entry which is preliminary data.</text>
</comment>
<evidence type="ECO:0000256" key="1">
    <source>
        <dbReference type="ARBA" id="ARBA00006295"/>
    </source>
</evidence>
<dbReference type="InterPro" id="IPR003115">
    <property type="entry name" value="ParB_N"/>
</dbReference>
<dbReference type="Gene3D" id="3.90.1530.30">
    <property type="match status" value="1"/>
</dbReference>
<dbReference type="Proteomes" id="UP000640426">
    <property type="component" value="Unassembled WGS sequence"/>
</dbReference>
<dbReference type="PANTHER" id="PTHR33375:SF1">
    <property type="entry name" value="CHROMOSOME-PARTITIONING PROTEIN PARB-RELATED"/>
    <property type="match status" value="1"/>
</dbReference>
<dbReference type="Pfam" id="PF08535">
    <property type="entry name" value="KorB"/>
    <property type="match status" value="1"/>
</dbReference>
<dbReference type="RefSeq" id="WP_199041375.1">
    <property type="nucleotide sequence ID" value="NZ_JAELXS010000017.1"/>
</dbReference>
<dbReference type="SUPFAM" id="SSF110849">
    <property type="entry name" value="ParB/Sulfiredoxin"/>
    <property type="match status" value="1"/>
</dbReference>
<protein>
    <submittedName>
        <fullName evidence="4">ParB/RepB/Spo0J family partition protein</fullName>
    </submittedName>
</protein>
<sequence>MIAKTGFARQLGNIGSKVLRDETPAGTAAQVPIDDIVPDPNNPRKSFDQAALNELAQSIETRGILQPIVLSPRNDDGKYVIRYGERRWRAAAIAKLAAVPAIIATADEGEGRALDQVVENEQRENLKNSELLDAIRQELAAKVKQAEIAKRLGRSKSVIAMYAALTDAPQPIAAVIDHISIRSAYNLMSAWKIDAEATQAYIEADGANLSAAATQRLATDIAAPPPAPVPDDVAPDNAADETATQSEKFARANSDEKTSAAPAEPRSRNEGTGKGKGDRQAAELDASLASPRVLTVFVDGRPGQLILSQPDLAAQILVRLDDGSEVSLGSLLPQP</sequence>
<comment type="similarity">
    <text evidence="1">Belongs to the ParB family.</text>
</comment>
<feature type="compositionally biased region" description="Basic and acidic residues" evidence="2">
    <location>
        <begin position="248"/>
        <end position="258"/>
    </location>
</feature>
<evidence type="ECO:0000259" key="3">
    <source>
        <dbReference type="SMART" id="SM00470"/>
    </source>
</evidence>
<feature type="domain" description="ParB-like N-terminal" evidence="3">
    <location>
        <begin position="29"/>
        <end position="121"/>
    </location>
</feature>
<dbReference type="InterPro" id="IPR013741">
    <property type="entry name" value="KorB_domain"/>
</dbReference>
<dbReference type="PANTHER" id="PTHR33375">
    <property type="entry name" value="CHROMOSOME-PARTITIONING PROTEIN PARB-RELATED"/>
    <property type="match status" value="1"/>
</dbReference>
<name>A0ABS0XU91_9SPHN</name>
<keyword evidence="5" id="KW-1185">Reference proteome</keyword>
<dbReference type="EMBL" id="JAELXS010000017">
    <property type="protein sequence ID" value="MBJ6123607.1"/>
    <property type="molecule type" value="Genomic_DNA"/>
</dbReference>
<dbReference type="Pfam" id="PF02195">
    <property type="entry name" value="ParB_N"/>
    <property type="match status" value="1"/>
</dbReference>
<dbReference type="InterPro" id="IPR004437">
    <property type="entry name" value="ParB/RepB/Spo0J"/>
</dbReference>
<dbReference type="NCBIfam" id="TIGR00180">
    <property type="entry name" value="parB_part"/>
    <property type="match status" value="1"/>
</dbReference>
<evidence type="ECO:0000313" key="4">
    <source>
        <dbReference type="EMBL" id="MBJ6123607.1"/>
    </source>
</evidence>
<evidence type="ECO:0000256" key="2">
    <source>
        <dbReference type="SAM" id="MobiDB-lite"/>
    </source>
</evidence>
<dbReference type="Gene3D" id="1.10.10.2830">
    <property type="match status" value="1"/>
</dbReference>